<evidence type="ECO:0000256" key="2">
    <source>
        <dbReference type="SAM" id="SignalP"/>
    </source>
</evidence>
<keyword evidence="4" id="KW-1185">Reference proteome</keyword>
<evidence type="ECO:0000313" key="4">
    <source>
        <dbReference type="Proteomes" id="UP001521785"/>
    </source>
</evidence>
<accession>A0ABR3QQ70</accession>
<comment type="caution">
    <text evidence="3">The sequence shown here is derived from an EMBL/GenBank/DDBJ whole genome shotgun (WGS) entry which is preliminary data.</text>
</comment>
<feature type="signal peptide" evidence="2">
    <location>
        <begin position="1"/>
        <end position="18"/>
    </location>
</feature>
<organism evidence="3 4">
    <name type="scientific">Paraconiothyrium brasiliense</name>
    <dbReference type="NCBI Taxonomy" id="300254"/>
    <lineage>
        <taxon>Eukaryota</taxon>
        <taxon>Fungi</taxon>
        <taxon>Dikarya</taxon>
        <taxon>Ascomycota</taxon>
        <taxon>Pezizomycotina</taxon>
        <taxon>Dothideomycetes</taxon>
        <taxon>Pleosporomycetidae</taxon>
        <taxon>Pleosporales</taxon>
        <taxon>Massarineae</taxon>
        <taxon>Didymosphaeriaceae</taxon>
        <taxon>Paraconiothyrium</taxon>
    </lineage>
</organism>
<evidence type="ECO:0000256" key="1">
    <source>
        <dbReference type="SAM" id="MobiDB-lite"/>
    </source>
</evidence>
<dbReference type="Proteomes" id="UP001521785">
    <property type="component" value="Unassembled WGS sequence"/>
</dbReference>
<feature type="chain" id="PRO_5046617510" evidence="2">
    <location>
        <begin position="19"/>
        <end position="385"/>
    </location>
</feature>
<dbReference type="EMBL" id="JAKJXO020000017">
    <property type="protein sequence ID" value="KAL1594309.1"/>
    <property type="molecule type" value="Genomic_DNA"/>
</dbReference>
<sequence length="385" mass="41234">MHSAFLFSTAALVASALASPTIKRGNNQGQDDHPGGPGGSSHGGGDHGNHGGHGDNGFSPSLPDGFPNPSQDQINDIEDRAHGTLPNAPLPTGLSDDGITNFKLIAFNEIFEVAYFSELVQNITNNVEGYQFGDDKDEVLENLNVILAVEELHALGANAILQANHVDPIKPCKYNFPVSDFESAIALAATFTDVVLGTLQDVNDIFAQNTENGPVRLISSVIGNEGQQEGLFRIIQKKTTPAQPFLTTSTRDFAFTAIQSFVVPDSCPNINTIPLNTFKPLNVLTQNIEPKDQQIQFSFNLSAVDVDVESLSLVLINAQNKPIVEKLEGTDVNEGVVTFQADFPFEDSLLYGLSIAAVTHSAESFDSADDVAKQTIFGPGLIEVN</sequence>
<proteinExistence type="predicted"/>
<name>A0ABR3QQ70_9PLEO</name>
<feature type="region of interest" description="Disordered" evidence="1">
    <location>
        <begin position="22"/>
        <end position="75"/>
    </location>
</feature>
<reference evidence="3 4" key="1">
    <citation type="submission" date="2024-02" db="EMBL/GenBank/DDBJ databases">
        <title>De novo assembly and annotation of 12 fungi associated with fruit tree decline syndrome in Ontario, Canada.</title>
        <authorList>
            <person name="Sulman M."/>
            <person name="Ellouze W."/>
            <person name="Ilyukhin E."/>
        </authorList>
    </citation>
    <scope>NUCLEOTIDE SEQUENCE [LARGE SCALE GENOMIC DNA]</scope>
    <source>
        <strain evidence="3 4">M42-189</strain>
    </source>
</reference>
<gene>
    <name evidence="3" type="ORF">SLS60_010066</name>
</gene>
<evidence type="ECO:0000313" key="3">
    <source>
        <dbReference type="EMBL" id="KAL1594309.1"/>
    </source>
</evidence>
<feature type="compositionally biased region" description="Basic and acidic residues" evidence="1">
    <location>
        <begin position="44"/>
        <end position="53"/>
    </location>
</feature>
<protein>
    <submittedName>
        <fullName evidence="3">Uncharacterized protein</fullName>
    </submittedName>
</protein>
<keyword evidence="2" id="KW-0732">Signal</keyword>